<dbReference type="InterPro" id="IPR044842">
    <property type="entry name" value="ALKBH9B/ALKBH10B-like"/>
</dbReference>
<dbReference type="PANTHER" id="PTHR31447:SF1">
    <property type="entry name" value="OS06G0138200 PROTEIN"/>
    <property type="match status" value="1"/>
</dbReference>
<dbReference type="InterPro" id="IPR037151">
    <property type="entry name" value="AlkB-like_sf"/>
</dbReference>
<dbReference type="GO" id="GO:0003729">
    <property type="term" value="F:mRNA binding"/>
    <property type="evidence" value="ECO:0007669"/>
    <property type="project" value="InterPro"/>
</dbReference>
<dbReference type="OrthoDB" id="271595at2759"/>
<dbReference type="InterPro" id="IPR005123">
    <property type="entry name" value="Oxoglu/Fe-dep_dioxygenase_dom"/>
</dbReference>
<dbReference type="GO" id="GO:0006402">
    <property type="term" value="P:mRNA catabolic process"/>
    <property type="evidence" value="ECO:0007669"/>
    <property type="project" value="InterPro"/>
</dbReference>
<dbReference type="Proteomes" id="UP000504603">
    <property type="component" value="Unplaced"/>
</dbReference>
<sequence length="560" mass="65343">MARDAAGELPAMENLHYRRKLLWLHDSGRLSEVLSEGFCGNCHLLLQERLRLLIRTTRRRHYPGDFTPESCDHDCNSEVSYHGNDNTPESHHHHRHRSPKRDSYSAENRNKRKRGMPEYAGADLALDDGIAGVSSGDARESRHYHRHRSPERDSYSAEYGNKRMRGLPEYSGADLEVDDGIAGVSSGEDLYEEQKEKIRFANVRKQEFVHRERIDGKVTNILEGLELHSGVFDKEEQKNIVDYVYHLQHKGQRGELRERTYSEPRKWMRGKGRVTIQFGCCYNYAKDKKGTPPGIVRDEEVDPLPSLFKKMIKRMVKWHILPRTCVPDSCIVNIYDEGDCIPPHIDHHDFLRPFCTVSFLTESNILFGSRLEILSPGEFSGPVSIPLPMGSALVLSGNGADLAKHCVPSVSAKRISITFRKMDDRKLPYRFLPDLELQRIKPLNLSQFLEEGEEEEIVQAEDGERKQRDHHHFHSPMPLDLTQWQEEERKNVRVKEGKRKQRDHYHYYSPKPLDLTRWQKEEKNVQLEEGEIKQRIHHNYYTPKRSSQRSKRQRYEVGLW</sequence>
<feature type="compositionally biased region" description="Low complexity" evidence="2">
    <location>
        <begin position="120"/>
        <end position="132"/>
    </location>
</feature>
<gene>
    <name evidence="5" type="primary">LOC111017672</name>
</gene>
<feature type="region of interest" description="Disordered" evidence="2">
    <location>
        <begin position="82"/>
        <end position="156"/>
    </location>
</feature>
<proteinExistence type="inferred from homology"/>
<feature type="domain" description="Fe2OG dioxygenase" evidence="3">
    <location>
        <begin position="326"/>
        <end position="423"/>
    </location>
</feature>
<organism evidence="4 5">
    <name type="scientific">Momordica charantia</name>
    <name type="common">Bitter gourd</name>
    <name type="synonym">Balsam pear</name>
    <dbReference type="NCBI Taxonomy" id="3673"/>
    <lineage>
        <taxon>Eukaryota</taxon>
        <taxon>Viridiplantae</taxon>
        <taxon>Streptophyta</taxon>
        <taxon>Embryophyta</taxon>
        <taxon>Tracheophyta</taxon>
        <taxon>Spermatophyta</taxon>
        <taxon>Magnoliopsida</taxon>
        <taxon>eudicotyledons</taxon>
        <taxon>Gunneridae</taxon>
        <taxon>Pentapetalae</taxon>
        <taxon>rosids</taxon>
        <taxon>fabids</taxon>
        <taxon>Cucurbitales</taxon>
        <taxon>Cucurbitaceae</taxon>
        <taxon>Momordiceae</taxon>
        <taxon>Momordica</taxon>
    </lineage>
</organism>
<evidence type="ECO:0000313" key="4">
    <source>
        <dbReference type="Proteomes" id="UP000504603"/>
    </source>
</evidence>
<evidence type="ECO:0000256" key="2">
    <source>
        <dbReference type="SAM" id="MobiDB-lite"/>
    </source>
</evidence>
<dbReference type="AlphaFoldDB" id="A0A6J1D7M0"/>
<feature type="region of interest" description="Disordered" evidence="2">
    <location>
        <begin position="539"/>
        <end position="560"/>
    </location>
</feature>
<keyword evidence="4" id="KW-1185">Reference proteome</keyword>
<evidence type="ECO:0000313" key="5">
    <source>
        <dbReference type="RefSeq" id="XP_022149186.1"/>
    </source>
</evidence>
<dbReference type="InterPro" id="IPR027450">
    <property type="entry name" value="AlkB-like"/>
</dbReference>
<name>A0A6J1D7M0_MOMCH</name>
<protein>
    <submittedName>
        <fullName evidence="5">RNA demethylase ALKBH5-like</fullName>
    </submittedName>
</protein>
<dbReference type="Gene3D" id="2.60.120.590">
    <property type="entry name" value="Alpha-ketoglutarate-dependent dioxygenase AlkB-like"/>
    <property type="match status" value="1"/>
</dbReference>
<dbReference type="KEGG" id="mcha:111017672"/>
<dbReference type="Pfam" id="PF13532">
    <property type="entry name" value="2OG-FeII_Oxy_2"/>
    <property type="match status" value="1"/>
</dbReference>
<dbReference type="PANTHER" id="PTHR31447">
    <property type="entry name" value="HYDROXYPROLINE-RICH GLYCOPROTEIN FAMILY PROTEIN-RELATED"/>
    <property type="match status" value="1"/>
</dbReference>
<dbReference type="GeneID" id="111017672"/>
<dbReference type="RefSeq" id="XP_022149186.1">
    <property type="nucleotide sequence ID" value="XM_022293494.1"/>
</dbReference>
<dbReference type="GO" id="GO:0032451">
    <property type="term" value="F:demethylase activity"/>
    <property type="evidence" value="ECO:0007669"/>
    <property type="project" value="InterPro"/>
</dbReference>
<dbReference type="SUPFAM" id="SSF51197">
    <property type="entry name" value="Clavaminate synthase-like"/>
    <property type="match status" value="1"/>
</dbReference>
<accession>A0A6J1D7M0</accession>
<dbReference type="PROSITE" id="PS51471">
    <property type="entry name" value="FE2OG_OXY"/>
    <property type="match status" value="1"/>
</dbReference>
<reference evidence="5" key="1">
    <citation type="submission" date="2025-08" db="UniProtKB">
        <authorList>
            <consortium name="RefSeq"/>
        </authorList>
    </citation>
    <scope>IDENTIFICATION</scope>
    <source>
        <strain evidence="5">OHB3-1</strain>
    </source>
</reference>
<evidence type="ECO:0000259" key="3">
    <source>
        <dbReference type="PROSITE" id="PS51471"/>
    </source>
</evidence>
<comment type="similarity">
    <text evidence="1">Belongs to the alkB family.</text>
</comment>
<evidence type="ECO:0000256" key="1">
    <source>
        <dbReference type="ARBA" id="ARBA00007879"/>
    </source>
</evidence>